<keyword evidence="5" id="KW-0158">Chromosome</keyword>
<comment type="subcellular location">
    <subcellularLocation>
        <location evidence="1">Chromosome</location>
    </subcellularLocation>
    <subcellularLocation>
        <location evidence="2">Cytoplasm</location>
    </subcellularLocation>
</comment>
<gene>
    <name evidence="12" type="ORF">GY17_00003792</name>
</gene>
<protein>
    <recommendedName>
        <fullName evidence="4">Condensin complex subunit 2</fullName>
    </recommendedName>
</protein>
<dbReference type="PANTHER" id="PTHR13108:SF9">
    <property type="entry name" value="CONDENSIN COMPLEX SUBUNIT 2"/>
    <property type="match status" value="1"/>
</dbReference>
<keyword evidence="8" id="KW-0498">Mitosis</keyword>
<evidence type="ECO:0000256" key="2">
    <source>
        <dbReference type="ARBA" id="ARBA00004496"/>
    </source>
</evidence>
<reference evidence="12 13" key="1">
    <citation type="submission" date="2014-11" db="EMBL/GenBank/DDBJ databases">
        <title>Comparative genomic analysis of Cryptosporidium hominis reveals occurrence of genetic recombination in virulent subtypes.</title>
        <authorList>
            <person name="Guo Y."/>
            <person name="Tang K."/>
            <person name="Frace M."/>
            <person name="Li N."/>
            <person name="Roellig D.M."/>
            <person name="Sammons S."/>
            <person name="Knipe K."/>
            <person name="Rowe L."/>
            <person name="Feng Y."/>
            <person name="Xiao L."/>
        </authorList>
    </citation>
    <scope>NUCLEOTIDE SEQUENCE [LARGE SCALE GENOMIC DNA]</scope>
    <source>
        <strain evidence="12">30976</strain>
    </source>
</reference>
<name>A0ABX5BB18_CRYHO</name>
<feature type="compositionally biased region" description="Basic and acidic residues" evidence="11">
    <location>
        <begin position="256"/>
        <end position="265"/>
    </location>
</feature>
<keyword evidence="6" id="KW-0963">Cytoplasm</keyword>
<feature type="region of interest" description="Disordered" evidence="11">
    <location>
        <begin position="238"/>
        <end position="266"/>
    </location>
</feature>
<feature type="compositionally biased region" description="Acidic residues" evidence="11">
    <location>
        <begin position="242"/>
        <end position="255"/>
    </location>
</feature>
<reference evidence="12 13" key="2">
    <citation type="submission" date="2017-10" db="EMBL/GenBank/DDBJ databases">
        <title>Consistent, comparative and evidence-based genome annotation and re-annotation for the closely-related species, Cryptosporidium parvum, C. hominis and C. tyzzeri.</title>
        <authorList>
            <person name="Baptista R.P."/>
            <person name="Li Y."/>
            <person name="Sateriale A."/>
            <person name="Striepen B."/>
            <person name="Kissinger J.C."/>
        </authorList>
    </citation>
    <scope>NUCLEOTIDE SEQUENCE [LARGE SCALE GENOMIC DNA]</scope>
    <source>
        <strain evidence="12">30976</strain>
    </source>
</reference>
<evidence type="ECO:0000256" key="3">
    <source>
        <dbReference type="ARBA" id="ARBA00009471"/>
    </source>
</evidence>
<feature type="region of interest" description="Disordered" evidence="11">
    <location>
        <begin position="46"/>
        <end position="68"/>
    </location>
</feature>
<dbReference type="EMBL" id="JTAI01000033">
    <property type="protein sequence ID" value="PPS94596.1"/>
    <property type="molecule type" value="Genomic_DNA"/>
</dbReference>
<keyword evidence="7" id="KW-0132">Cell division</keyword>
<evidence type="ECO:0000256" key="4">
    <source>
        <dbReference type="ARBA" id="ARBA00016065"/>
    </source>
</evidence>
<sequence length="902" mass="103678">MARLSLHPRIFESEYSVETDNYLEENVSNLNKNGWSGRKIQKSVLPNKRRSISIGQDRNDDSETNRLSRTSINLKGQIDQNKSFFSKSSSDQLPNEELDKLCNQCLNLLRQNKISSKNAFDILLIDHLNDIVNVQDSQNEEEKSNIIKKGNKESVSKVNNNLKEKNNKIDKSKMNKGEFHNEMISSETASQDSNFQKFQRAAVTLEASARIYGYRVDSTFDNAYRILSNIKSGQILARNDSDCEEDEKDQQEDDDPSGKRLEESSKKKKYKRNLIFSGENNTIVSNPESITLKEFEKTKEMSEKPFFVNFLNDKVKIDNIRFGLDYNNIGSISSMLMNNLELKDSLYNRDKSASLTFNISGRNNLINSSNFSCSTICRDKLFKVNKKTLDLLLPNPNKNFGRDISNIVCPNLSRIFDSIQEITENYSDIKQVKDSTSIEEYQLNEQVIRRFFEFTDPSFENDSLESENNFLKKHSQSMDDIEYVNENQDLEFLNNFEEEEKVELNMGLQDFQMHVERVIKDLNKTESSEHILEDLDQNKDIEIEKKSGEFKFSKIGDVLDFLAKKSTKSLELFNERKKGEKSNSIFGQKLRLKSENTNFEIPSPLLTNNIFNGIEWMNSLPKIKQTQINSSRSKNKNLSSNKIFVGKNSTSSIFNYNLNHLFCLANLTGVKINLRSIHKAENSEENVTQNYITNDILIKTNNSKHINTNILNNSMNEQTDLMVNHCEIEDLMQVESYLQPLSQEEFSIDNGKDILIQSKLLLPFDEDNISDTDILLEKSSKSLHVRDEYNSSLKFSKSSNHVDIDLIKKVLKNSIQILQSDDSNSLTLFNIINQSRKLLQQDGLNSVSTGIFFICILHICNENNYSLNSSDQNTNSDSPIELNSENYAHIMLNLNSSVDLQK</sequence>
<feature type="compositionally biased region" description="Basic and acidic residues" evidence="11">
    <location>
        <begin position="57"/>
        <end position="66"/>
    </location>
</feature>
<evidence type="ECO:0000256" key="8">
    <source>
        <dbReference type="ARBA" id="ARBA00022776"/>
    </source>
</evidence>
<dbReference type="InterPro" id="IPR022816">
    <property type="entry name" value="Condensin_barren_su2"/>
</dbReference>
<keyword evidence="13" id="KW-1185">Reference proteome</keyword>
<comment type="similarity">
    <text evidence="3">Belongs to the CND2 (condensin subunit 2) family.</text>
</comment>
<keyword evidence="9" id="KW-0226">DNA condensation</keyword>
<proteinExistence type="inferred from homology"/>
<keyword evidence="10" id="KW-0131">Cell cycle</keyword>
<dbReference type="Pfam" id="PF05786">
    <property type="entry name" value="Cnd2"/>
    <property type="match status" value="1"/>
</dbReference>
<dbReference type="PANTHER" id="PTHR13108">
    <property type="entry name" value="CONDENSIN COMPLEX SUBUNIT 2"/>
    <property type="match status" value="1"/>
</dbReference>
<evidence type="ECO:0000256" key="11">
    <source>
        <dbReference type="SAM" id="MobiDB-lite"/>
    </source>
</evidence>
<dbReference type="Proteomes" id="UP001429100">
    <property type="component" value="Unassembled WGS sequence"/>
</dbReference>
<accession>A0ABX5BB18</accession>
<evidence type="ECO:0000256" key="5">
    <source>
        <dbReference type="ARBA" id="ARBA00022454"/>
    </source>
</evidence>
<evidence type="ECO:0000313" key="13">
    <source>
        <dbReference type="Proteomes" id="UP001429100"/>
    </source>
</evidence>
<evidence type="ECO:0000256" key="9">
    <source>
        <dbReference type="ARBA" id="ARBA00023067"/>
    </source>
</evidence>
<evidence type="ECO:0000313" key="12">
    <source>
        <dbReference type="EMBL" id="PPS94596.1"/>
    </source>
</evidence>
<comment type="caution">
    <text evidence="12">The sequence shown here is derived from an EMBL/GenBank/DDBJ whole genome shotgun (WGS) entry which is preliminary data.</text>
</comment>
<evidence type="ECO:0000256" key="6">
    <source>
        <dbReference type="ARBA" id="ARBA00022490"/>
    </source>
</evidence>
<evidence type="ECO:0000256" key="1">
    <source>
        <dbReference type="ARBA" id="ARBA00004286"/>
    </source>
</evidence>
<evidence type="ECO:0000256" key="7">
    <source>
        <dbReference type="ARBA" id="ARBA00022618"/>
    </source>
</evidence>
<organism evidence="12 13">
    <name type="scientific">Cryptosporidium hominis</name>
    <dbReference type="NCBI Taxonomy" id="237895"/>
    <lineage>
        <taxon>Eukaryota</taxon>
        <taxon>Sar</taxon>
        <taxon>Alveolata</taxon>
        <taxon>Apicomplexa</taxon>
        <taxon>Conoidasida</taxon>
        <taxon>Coccidia</taxon>
        <taxon>Eucoccidiorida</taxon>
        <taxon>Eimeriorina</taxon>
        <taxon>Cryptosporidiidae</taxon>
        <taxon>Cryptosporidium</taxon>
    </lineage>
</organism>
<evidence type="ECO:0000256" key="10">
    <source>
        <dbReference type="ARBA" id="ARBA00023306"/>
    </source>
</evidence>